<dbReference type="Gene3D" id="3.40.50.720">
    <property type="entry name" value="NAD(P)-binding Rossmann-like Domain"/>
    <property type="match status" value="1"/>
</dbReference>
<evidence type="ECO:0000256" key="3">
    <source>
        <dbReference type="ARBA" id="ARBA00023002"/>
    </source>
</evidence>
<dbReference type="Pfam" id="PF02737">
    <property type="entry name" value="3HCDH_N"/>
    <property type="match status" value="1"/>
</dbReference>
<comment type="pathway">
    <text evidence="1">Lipid metabolism; butanoate metabolism.</text>
</comment>
<dbReference type="GO" id="GO:0019605">
    <property type="term" value="P:butyrate metabolic process"/>
    <property type="evidence" value="ECO:0007669"/>
    <property type="project" value="UniProtKB-UniPathway"/>
</dbReference>
<feature type="domain" description="3-hydroxyacyl-CoA dehydrogenase C-terminal" evidence="5">
    <location>
        <begin position="184"/>
        <end position="282"/>
    </location>
</feature>
<evidence type="ECO:0000256" key="2">
    <source>
        <dbReference type="ARBA" id="ARBA00009463"/>
    </source>
</evidence>
<feature type="domain" description="3-hydroxyacyl-CoA dehydrogenase NAD binding" evidence="6">
    <location>
        <begin position="6"/>
        <end position="180"/>
    </location>
</feature>
<comment type="similarity">
    <text evidence="2">Belongs to the 3-hydroxyacyl-CoA dehydrogenase family.</text>
</comment>
<evidence type="ECO:0000259" key="6">
    <source>
        <dbReference type="Pfam" id="PF02737"/>
    </source>
</evidence>
<dbReference type="Proteomes" id="UP000480151">
    <property type="component" value="Unassembled WGS sequence"/>
</dbReference>
<evidence type="ECO:0000256" key="4">
    <source>
        <dbReference type="PIRSR" id="PIRSR000105-1"/>
    </source>
</evidence>
<evidence type="ECO:0000259" key="5">
    <source>
        <dbReference type="Pfam" id="PF00725"/>
    </source>
</evidence>
<dbReference type="GO" id="GO:0016616">
    <property type="term" value="F:oxidoreductase activity, acting on the CH-OH group of donors, NAD or NADP as acceptor"/>
    <property type="evidence" value="ECO:0007669"/>
    <property type="project" value="InterPro"/>
</dbReference>
<dbReference type="Gene3D" id="1.10.1040.10">
    <property type="entry name" value="N-(1-d-carboxylethyl)-l-norvaline Dehydrogenase, domain 2"/>
    <property type="match status" value="1"/>
</dbReference>
<dbReference type="InterPro" id="IPR008927">
    <property type="entry name" value="6-PGluconate_DH-like_C_sf"/>
</dbReference>
<dbReference type="SUPFAM" id="SSF48179">
    <property type="entry name" value="6-phosphogluconate dehydrogenase C-terminal domain-like"/>
    <property type="match status" value="1"/>
</dbReference>
<dbReference type="GO" id="GO:0070403">
    <property type="term" value="F:NAD+ binding"/>
    <property type="evidence" value="ECO:0007669"/>
    <property type="project" value="InterPro"/>
</dbReference>
<keyword evidence="8" id="KW-1185">Reference proteome</keyword>
<dbReference type="InterPro" id="IPR022694">
    <property type="entry name" value="3-OHacyl-CoA_DH"/>
</dbReference>
<feature type="site" description="Important for catalytic activity" evidence="4">
    <location>
        <position position="137"/>
    </location>
</feature>
<dbReference type="UniPathway" id="UPA00863"/>
<comment type="caution">
    <text evidence="7">The sequence shown here is derived from an EMBL/GenBank/DDBJ whole genome shotgun (WGS) entry which is preliminary data.</text>
</comment>
<dbReference type="PANTHER" id="PTHR48075:SF5">
    <property type="entry name" value="3-HYDROXYBUTYRYL-COA DEHYDROGENASE"/>
    <property type="match status" value="1"/>
</dbReference>
<evidence type="ECO:0000313" key="8">
    <source>
        <dbReference type="Proteomes" id="UP000480151"/>
    </source>
</evidence>
<dbReference type="Pfam" id="PF00725">
    <property type="entry name" value="3HCDH"/>
    <property type="match status" value="1"/>
</dbReference>
<dbReference type="InterPro" id="IPR006108">
    <property type="entry name" value="3HC_DH_C"/>
</dbReference>
<evidence type="ECO:0000256" key="1">
    <source>
        <dbReference type="ARBA" id="ARBA00005086"/>
    </source>
</evidence>
<keyword evidence="3" id="KW-0560">Oxidoreductase</keyword>
<dbReference type="AlphaFoldDB" id="A0A6M1PG25"/>
<dbReference type="InterPro" id="IPR006180">
    <property type="entry name" value="3-OHacyl-CoA_DH_CS"/>
</dbReference>
<dbReference type="PIRSF" id="PIRSF000105">
    <property type="entry name" value="HCDH"/>
    <property type="match status" value="1"/>
</dbReference>
<accession>A0A6M1PG25</accession>
<name>A0A6M1PG25_9BACL</name>
<dbReference type="PROSITE" id="PS00067">
    <property type="entry name" value="3HCDH"/>
    <property type="match status" value="1"/>
</dbReference>
<dbReference type="PANTHER" id="PTHR48075">
    <property type="entry name" value="3-HYDROXYACYL-COA DEHYDROGENASE FAMILY PROTEIN"/>
    <property type="match status" value="1"/>
</dbReference>
<dbReference type="SUPFAM" id="SSF51735">
    <property type="entry name" value="NAD(P)-binding Rossmann-fold domains"/>
    <property type="match status" value="1"/>
</dbReference>
<dbReference type="InterPro" id="IPR013328">
    <property type="entry name" value="6PGD_dom2"/>
</dbReference>
<protein>
    <submittedName>
        <fullName evidence="7">NAD-binding protein</fullName>
    </submittedName>
</protein>
<reference evidence="7 8" key="1">
    <citation type="submission" date="2020-02" db="EMBL/GenBank/DDBJ databases">
        <authorList>
            <person name="Gao J."/>
            <person name="Sun J."/>
        </authorList>
    </citation>
    <scope>NUCLEOTIDE SEQUENCE [LARGE SCALE GENOMIC DNA]</scope>
    <source>
        <strain evidence="7 8">7124</strain>
    </source>
</reference>
<dbReference type="InterPro" id="IPR036291">
    <property type="entry name" value="NAD(P)-bd_dom_sf"/>
</dbReference>
<dbReference type="InterPro" id="IPR006176">
    <property type="entry name" value="3-OHacyl-CoA_DH_NAD-bd"/>
</dbReference>
<evidence type="ECO:0000313" key="7">
    <source>
        <dbReference type="EMBL" id="NGM82439.1"/>
    </source>
</evidence>
<proteinExistence type="inferred from homology"/>
<dbReference type="RefSeq" id="WP_165096814.1">
    <property type="nucleotide sequence ID" value="NZ_JAAKGU010000003.1"/>
</dbReference>
<gene>
    <name evidence="7" type="ORF">G5B47_08415</name>
</gene>
<dbReference type="EMBL" id="JAAKGU010000003">
    <property type="protein sequence ID" value="NGM82439.1"/>
    <property type="molecule type" value="Genomic_DNA"/>
</dbReference>
<organism evidence="7 8">
    <name type="scientific">Paenibacillus apii</name>
    <dbReference type="NCBI Taxonomy" id="1850370"/>
    <lineage>
        <taxon>Bacteria</taxon>
        <taxon>Bacillati</taxon>
        <taxon>Bacillota</taxon>
        <taxon>Bacilli</taxon>
        <taxon>Bacillales</taxon>
        <taxon>Paenibacillaceae</taxon>
        <taxon>Paenibacillus</taxon>
    </lineage>
</organism>
<sequence length="314" mass="34185">MSKLRITVVGAGLMGAGVAHAFARKGCQVSLYSRRSQTLEEARRSIMAAESRLAVSQSGQSEYVSTIMFTDSLEQALADAQLVSENVSEDLLLKQEILARIESGVSGDCLITTNTSSVPISSLASALKDPGRFLGMHWFNPPVLMPLVELIAGKETLESAMDQVETITRSIGKTTIRVRADIPGFVVNRIQYAVLREALHLVESGVASIEDVDKAVKSTLAPRWAAAGPLELMDMAGLDTVIRVSDILLRELSHTVEPSRILQRLVQEGSLGCRSGQGFYSWTPERVEEVRELRDRTVNRLMAMDEQALGGSSL</sequence>